<feature type="region of interest" description="Disordered" evidence="1">
    <location>
        <begin position="103"/>
        <end position="149"/>
    </location>
</feature>
<protein>
    <submittedName>
        <fullName evidence="2">Uncharacterized protein</fullName>
    </submittedName>
</protein>
<accession>A0A6G1J086</accession>
<feature type="compositionally biased region" description="Polar residues" evidence="1">
    <location>
        <begin position="444"/>
        <end position="453"/>
    </location>
</feature>
<reference evidence="2" key="1">
    <citation type="journal article" date="2020" name="Stud. Mycol.">
        <title>101 Dothideomycetes genomes: a test case for predicting lifestyles and emergence of pathogens.</title>
        <authorList>
            <person name="Haridas S."/>
            <person name="Albert R."/>
            <person name="Binder M."/>
            <person name="Bloem J."/>
            <person name="Labutti K."/>
            <person name="Salamov A."/>
            <person name="Andreopoulos B."/>
            <person name="Baker S."/>
            <person name="Barry K."/>
            <person name="Bills G."/>
            <person name="Bluhm B."/>
            <person name="Cannon C."/>
            <person name="Castanera R."/>
            <person name="Culley D."/>
            <person name="Daum C."/>
            <person name="Ezra D."/>
            <person name="Gonzalez J."/>
            <person name="Henrissat B."/>
            <person name="Kuo A."/>
            <person name="Liang C."/>
            <person name="Lipzen A."/>
            <person name="Lutzoni F."/>
            <person name="Magnuson J."/>
            <person name="Mondo S."/>
            <person name="Nolan M."/>
            <person name="Ohm R."/>
            <person name="Pangilinan J."/>
            <person name="Park H.-J."/>
            <person name="Ramirez L."/>
            <person name="Alfaro M."/>
            <person name="Sun H."/>
            <person name="Tritt A."/>
            <person name="Yoshinaga Y."/>
            <person name="Zwiers L.-H."/>
            <person name="Turgeon B."/>
            <person name="Goodwin S."/>
            <person name="Spatafora J."/>
            <person name="Crous P."/>
            <person name="Grigoriev I."/>
        </authorList>
    </citation>
    <scope>NUCLEOTIDE SEQUENCE</scope>
    <source>
        <strain evidence="2">CBS 122367</strain>
    </source>
</reference>
<feature type="compositionally biased region" description="Polar residues" evidence="1">
    <location>
        <begin position="379"/>
        <end position="388"/>
    </location>
</feature>
<dbReference type="EMBL" id="MU005582">
    <property type="protein sequence ID" value="KAF2683914.1"/>
    <property type="molecule type" value="Genomic_DNA"/>
</dbReference>
<evidence type="ECO:0000256" key="1">
    <source>
        <dbReference type="SAM" id="MobiDB-lite"/>
    </source>
</evidence>
<gene>
    <name evidence="2" type="ORF">K458DRAFT_487474</name>
</gene>
<organism evidence="2 3">
    <name type="scientific">Lentithecium fluviatile CBS 122367</name>
    <dbReference type="NCBI Taxonomy" id="1168545"/>
    <lineage>
        <taxon>Eukaryota</taxon>
        <taxon>Fungi</taxon>
        <taxon>Dikarya</taxon>
        <taxon>Ascomycota</taxon>
        <taxon>Pezizomycotina</taxon>
        <taxon>Dothideomycetes</taxon>
        <taxon>Pleosporomycetidae</taxon>
        <taxon>Pleosporales</taxon>
        <taxon>Massarineae</taxon>
        <taxon>Lentitheciaceae</taxon>
        <taxon>Lentithecium</taxon>
    </lineage>
</organism>
<dbReference type="AlphaFoldDB" id="A0A6G1J086"/>
<keyword evidence="3" id="KW-1185">Reference proteome</keyword>
<feature type="compositionally biased region" description="Low complexity" evidence="1">
    <location>
        <begin position="530"/>
        <end position="552"/>
    </location>
</feature>
<feature type="region of interest" description="Disordered" evidence="1">
    <location>
        <begin position="173"/>
        <end position="201"/>
    </location>
</feature>
<proteinExistence type="predicted"/>
<dbReference type="OrthoDB" id="3798921at2759"/>
<sequence length="827" mass="86258">MDGGTELKGTFRDCGPGNLPQIDFACQGIACNGFDQYPMGTIGDNGGRLEYKSTVRCEAYNSMYYGPMLFTQPDPNADHRVSQNQNITLPACKGLHIISDGTSSGTKVSGYQRTEEPECAPQEPQPSGQVTPGVQGPANVPVSAAGSEAASSSVPTGGYIWSGLGGSPSFTVAGETPTGTASATSTANPTELSQPEQYTGSAPRWRPKISVLLVSLLAFAVIFQGSAAHQTSPHFIGPDTQKRAVYKHRVRATSDNIRTFAEELGGYIGSKVSAVQEDGEVFADTLISETLSTICEGFFSGTVVEAFAPGVVDACVTAVYTANAAVAPELEFVSVFGASMFCNYMVSQAFPIAEEFSSEACSGLEDLILPPEEPIGSVPPTQQPSASVPTIPSASATESSASEPAITQPLTESKAPPVETGPADTQPVDTGPGTAPEEGPTQEPIGNTPSQSALPCGGADLMTDDNNCGTCGNKCGELQNCRNGRCGRRLSGGTDTTSEEVPPETEPPSSTPTPSITPTPSTSPTPPLPTLSSTPTRWLNTSSTSSTPTPTCTTTNFLSDPQNCGGCGLLCTRGPCVNGQCFGYPNLCYNFGGSCGKQDGCSCFQLYPDNGFSGVCANLTRAPDTCPLGPDECSPDTGNPCPEGMVCKQHTVEGCTPQYRCFNWQECSTPYTPTPPPSTTFFSETPSSTSTASTTPEPLATAGSWDFSVIPDDVSFVPFHTNPGGLYTENPAWLEKNEAGNVTINSACITNSALEFGPGPIKAGSPLSFSYGDGVLSDSCCLNLWSGEGCAGSDWHYFCEELLNPYGAVGFDVLSWAVRGCNSLYSP</sequence>
<evidence type="ECO:0000313" key="3">
    <source>
        <dbReference type="Proteomes" id="UP000799291"/>
    </source>
</evidence>
<feature type="region of interest" description="Disordered" evidence="1">
    <location>
        <begin position="371"/>
        <end position="458"/>
    </location>
</feature>
<name>A0A6G1J086_9PLEO</name>
<feature type="region of interest" description="Disordered" evidence="1">
    <location>
        <begin position="486"/>
        <end position="552"/>
    </location>
</feature>
<feature type="compositionally biased region" description="Pro residues" evidence="1">
    <location>
        <begin position="504"/>
        <end position="529"/>
    </location>
</feature>
<feature type="compositionally biased region" description="Low complexity" evidence="1">
    <location>
        <begin position="173"/>
        <end position="191"/>
    </location>
</feature>
<feature type="compositionally biased region" description="Low complexity" evidence="1">
    <location>
        <begin position="389"/>
        <end position="407"/>
    </location>
</feature>
<feature type="compositionally biased region" description="Polar residues" evidence="1">
    <location>
        <begin position="103"/>
        <end position="112"/>
    </location>
</feature>
<evidence type="ECO:0000313" key="2">
    <source>
        <dbReference type="EMBL" id="KAF2683914.1"/>
    </source>
</evidence>
<dbReference type="Proteomes" id="UP000799291">
    <property type="component" value="Unassembled WGS sequence"/>
</dbReference>